<feature type="signal peptide" evidence="2">
    <location>
        <begin position="1"/>
        <end position="30"/>
    </location>
</feature>
<dbReference type="AlphaFoldDB" id="A0A3M8HIL0"/>
<evidence type="ECO:0000256" key="1">
    <source>
        <dbReference type="SAM" id="MobiDB-lite"/>
    </source>
</evidence>
<dbReference type="SUPFAM" id="SSF50044">
    <property type="entry name" value="SH3-domain"/>
    <property type="match status" value="3"/>
</dbReference>
<dbReference type="SMART" id="SM00287">
    <property type="entry name" value="SH3b"/>
    <property type="match status" value="3"/>
</dbReference>
<proteinExistence type="predicted"/>
<keyword evidence="2" id="KW-0732">Signal</keyword>
<feature type="domain" description="SH3b" evidence="3">
    <location>
        <begin position="112"/>
        <end position="173"/>
    </location>
</feature>
<feature type="region of interest" description="Disordered" evidence="1">
    <location>
        <begin position="256"/>
        <end position="279"/>
    </location>
</feature>
<sequence>MMEKYNKTLIKTGVSSVLLSSGILLGSSFASDLPFSSIEVEAASTTTYTTTANLNLRSTNSTKGKILLTIPKGKAVNYISKSGTWYKVSYNGKTGWVSSEYIKITNSVATTKTTYTTTANLNLRSTNSTKGSILLTIPKGKAVNYISKSGDWYKVTYNGKTGWVSSEYIKVTTTSTGSTKPTTPSKPSTSVSTTKSTYTTTANLNLRSTNSTKGSILLTIPKGKAINYISKSGDWYKVTYNGKTGWVSSEYVKVGTTNTGTSTKPTTPSKPSTSETVTKSTYTTTANLNLRST</sequence>
<organism evidence="4 5">
    <name type="scientific">Lysinibacillus halotolerans</name>
    <dbReference type="NCBI Taxonomy" id="1368476"/>
    <lineage>
        <taxon>Bacteria</taxon>
        <taxon>Bacillati</taxon>
        <taxon>Bacillota</taxon>
        <taxon>Bacilli</taxon>
        <taxon>Bacillales</taxon>
        <taxon>Bacillaceae</taxon>
        <taxon>Lysinibacillus</taxon>
    </lineage>
</organism>
<dbReference type="InterPro" id="IPR036028">
    <property type="entry name" value="SH3-like_dom_sf"/>
</dbReference>
<accession>A0A3M8HIL0</accession>
<protein>
    <recommendedName>
        <fullName evidence="3">SH3b domain-containing protein</fullName>
    </recommendedName>
</protein>
<evidence type="ECO:0000313" key="5">
    <source>
        <dbReference type="Proteomes" id="UP000279909"/>
    </source>
</evidence>
<feature type="chain" id="PRO_5018202696" description="SH3b domain-containing protein" evidence="2">
    <location>
        <begin position="31"/>
        <end position="293"/>
    </location>
</feature>
<dbReference type="EMBL" id="RHLQ01000001">
    <property type="protein sequence ID" value="RND01811.1"/>
    <property type="molecule type" value="Genomic_DNA"/>
</dbReference>
<dbReference type="Gene3D" id="2.30.30.40">
    <property type="entry name" value="SH3 Domains"/>
    <property type="match status" value="3"/>
</dbReference>
<name>A0A3M8HIL0_9BACI</name>
<evidence type="ECO:0000256" key="2">
    <source>
        <dbReference type="SAM" id="SignalP"/>
    </source>
</evidence>
<dbReference type="PANTHER" id="PTHR34408">
    <property type="entry name" value="FAMILY PROTEIN, PUTATIVE-RELATED"/>
    <property type="match status" value="1"/>
</dbReference>
<gene>
    <name evidence="4" type="ORF">EC501_01205</name>
</gene>
<feature type="region of interest" description="Disordered" evidence="1">
    <location>
        <begin position="174"/>
        <end position="194"/>
    </location>
</feature>
<dbReference type="Pfam" id="PF08239">
    <property type="entry name" value="SH3_3"/>
    <property type="match status" value="3"/>
</dbReference>
<feature type="non-terminal residue" evidence="4">
    <location>
        <position position="293"/>
    </location>
</feature>
<evidence type="ECO:0000259" key="3">
    <source>
        <dbReference type="PROSITE" id="PS51781"/>
    </source>
</evidence>
<comment type="caution">
    <text evidence="4">The sequence shown here is derived from an EMBL/GenBank/DDBJ whole genome shotgun (WGS) entry which is preliminary data.</text>
</comment>
<feature type="domain" description="SH3b" evidence="3">
    <location>
        <begin position="193"/>
        <end position="256"/>
    </location>
</feature>
<keyword evidence="5" id="KW-1185">Reference proteome</keyword>
<dbReference type="PROSITE" id="PS51781">
    <property type="entry name" value="SH3B"/>
    <property type="match status" value="3"/>
</dbReference>
<dbReference type="InterPro" id="IPR003646">
    <property type="entry name" value="SH3-like_bac-type"/>
</dbReference>
<dbReference type="Proteomes" id="UP000279909">
    <property type="component" value="Unassembled WGS sequence"/>
</dbReference>
<dbReference type="PANTHER" id="PTHR34408:SF1">
    <property type="entry name" value="GLYCOSYL HYDROLASE FAMILY 19 DOMAIN-CONTAINING PROTEIN HI_1415"/>
    <property type="match status" value="1"/>
</dbReference>
<feature type="domain" description="SH3b" evidence="3">
    <location>
        <begin position="44"/>
        <end position="106"/>
    </location>
</feature>
<evidence type="ECO:0000313" key="4">
    <source>
        <dbReference type="EMBL" id="RND01811.1"/>
    </source>
</evidence>
<reference evidence="4 5" key="1">
    <citation type="journal article" date="2014" name="Int. J. Syst. Evol. Microbiol.">
        <title>Lysinibacillus halotolerans sp. nov., isolated from saline-alkaline soil.</title>
        <authorList>
            <person name="Kong D."/>
            <person name="Wang Y."/>
            <person name="Zhao B."/>
            <person name="Li Y."/>
            <person name="Song J."/>
            <person name="Zhai Y."/>
            <person name="Zhang C."/>
            <person name="Wang H."/>
            <person name="Chen X."/>
            <person name="Zhao B."/>
            <person name="Ruan Z."/>
        </authorList>
    </citation>
    <scope>NUCLEOTIDE SEQUENCE [LARGE SCALE GENOMIC DNA]</scope>
    <source>
        <strain evidence="4 5">MCCC 1A12703</strain>
    </source>
</reference>
<dbReference type="InterPro" id="IPR052354">
    <property type="entry name" value="Cell_Wall_Dynamics_Protein"/>
</dbReference>